<proteinExistence type="predicted"/>
<dbReference type="EMBL" id="AFNV02000004">
    <property type="protein sequence ID" value="ERJ20144.1"/>
    <property type="molecule type" value="Genomic_DNA"/>
</dbReference>
<evidence type="ECO:0000313" key="2">
    <source>
        <dbReference type="Proteomes" id="UP000006242"/>
    </source>
</evidence>
<evidence type="ECO:0000313" key="1">
    <source>
        <dbReference type="EMBL" id="ERJ20144.1"/>
    </source>
</evidence>
<protein>
    <submittedName>
        <fullName evidence="1">Uncharacterized protein</fullName>
    </submittedName>
</protein>
<dbReference type="STRING" id="1033802.SSPSH_000693"/>
<organism evidence="1 2">
    <name type="scientific">Salinisphaera shabanensis E1L3A</name>
    <dbReference type="NCBI Taxonomy" id="1033802"/>
    <lineage>
        <taxon>Bacteria</taxon>
        <taxon>Pseudomonadati</taxon>
        <taxon>Pseudomonadota</taxon>
        <taxon>Gammaproteobacteria</taxon>
        <taxon>Salinisphaerales</taxon>
        <taxon>Salinisphaeraceae</taxon>
        <taxon>Salinisphaera</taxon>
    </lineage>
</organism>
<comment type="caution">
    <text evidence="1">The sequence shown here is derived from an EMBL/GenBank/DDBJ whole genome shotgun (WGS) entry which is preliminary data.</text>
</comment>
<accession>U2FW68</accession>
<sequence length="142" mass="15489">MPPATPTVRPLIAVMPEPRVSRVLAFNRLTVLVAAGALLAGCASSPRQDPTEPAYQRYWQCAYGAAMPYAEDYSVSPRAAAMRAQAACNASYRAYRDARIRYVRSVVPSQDRTMATTLGTQAALARRKAVTQRLTELVADAR</sequence>
<name>U2FW68_9GAMM</name>
<reference evidence="1 2" key="2">
    <citation type="journal article" date="2013" name="PLoS ONE">
        <title>INDIGO - INtegrated Data Warehouse of MIcrobial GenOmes with Examples from the Red Sea Extremophiles.</title>
        <authorList>
            <person name="Alam I."/>
            <person name="Antunes A."/>
            <person name="Kamau A.A."/>
            <person name="Ba Alawi W."/>
            <person name="Kalkatawi M."/>
            <person name="Stingl U."/>
            <person name="Bajic V.B."/>
        </authorList>
    </citation>
    <scope>NUCLEOTIDE SEQUENCE [LARGE SCALE GENOMIC DNA]</scope>
    <source>
        <strain evidence="1 2">E1L3A</strain>
    </source>
</reference>
<reference evidence="1 2" key="1">
    <citation type="journal article" date="2011" name="J. Bacteriol.">
        <title>Genome sequence of Salinisphaera shabanensis, a gammaproteobacterium from the harsh, variable environment of the brine-seawater interface of the Shaban Deep in the Red Sea.</title>
        <authorList>
            <person name="Antunes A."/>
            <person name="Alam I."/>
            <person name="Bajic V.B."/>
            <person name="Stingl U."/>
        </authorList>
    </citation>
    <scope>NUCLEOTIDE SEQUENCE [LARGE SCALE GENOMIC DNA]</scope>
    <source>
        <strain evidence="1 2">E1L3A</strain>
    </source>
</reference>
<gene>
    <name evidence="1" type="ORF">SSPSH_000693</name>
</gene>
<dbReference type="AlphaFoldDB" id="U2FW68"/>
<keyword evidence="2" id="KW-1185">Reference proteome</keyword>
<dbReference type="Proteomes" id="UP000006242">
    <property type="component" value="Unassembled WGS sequence"/>
</dbReference>